<keyword evidence="8" id="KW-0963">Cytoplasm</keyword>
<evidence type="ECO:0000256" key="3">
    <source>
        <dbReference type="ARBA" id="ARBA00022840"/>
    </source>
</evidence>
<dbReference type="InterPro" id="IPR036986">
    <property type="entry name" value="S4_RNA-bd_sf"/>
</dbReference>
<keyword evidence="4" id="KW-0694">RNA-binding</keyword>
<comment type="subcellular location">
    <subcellularLocation>
        <location evidence="8">Cytoplasm</location>
    </subcellularLocation>
</comment>
<dbReference type="PROSITE" id="PS00178">
    <property type="entry name" value="AA_TRNA_LIGASE_I"/>
    <property type="match status" value="1"/>
</dbReference>
<evidence type="ECO:0000259" key="9">
    <source>
        <dbReference type="Pfam" id="PF22421"/>
    </source>
</evidence>
<dbReference type="Pfam" id="PF00579">
    <property type="entry name" value="tRNA-synt_1b"/>
    <property type="match status" value="1"/>
</dbReference>
<dbReference type="EMBL" id="JBHSMQ010000003">
    <property type="protein sequence ID" value="MFC5455400.1"/>
    <property type="molecule type" value="Genomic_DNA"/>
</dbReference>
<keyword evidence="1 8" id="KW-0436">Ligase</keyword>
<dbReference type="PANTHER" id="PTHR11766:SF0">
    <property type="entry name" value="TYROSINE--TRNA LIGASE, MITOCHONDRIAL"/>
    <property type="match status" value="1"/>
</dbReference>
<feature type="domain" description="Tyrosine--tRNA ligase SYY-like C-terminal" evidence="9">
    <location>
        <begin position="338"/>
        <end position="415"/>
    </location>
</feature>
<dbReference type="Pfam" id="PF22421">
    <property type="entry name" value="SYY_C-terminal"/>
    <property type="match status" value="1"/>
</dbReference>
<evidence type="ECO:0000256" key="1">
    <source>
        <dbReference type="ARBA" id="ARBA00022598"/>
    </source>
</evidence>
<evidence type="ECO:0000256" key="5">
    <source>
        <dbReference type="ARBA" id="ARBA00022917"/>
    </source>
</evidence>
<dbReference type="GO" id="GO:0004831">
    <property type="term" value="F:tyrosine-tRNA ligase activity"/>
    <property type="evidence" value="ECO:0007669"/>
    <property type="project" value="UniProtKB-EC"/>
</dbReference>
<comment type="similarity">
    <text evidence="8">Belongs to the class-I aminoacyl-tRNA synthetase family. TyrS type 1 subfamily.</text>
</comment>
<gene>
    <name evidence="8 10" type="primary">tyrS</name>
    <name evidence="10" type="ORF">ACFQDI_11070</name>
</gene>
<dbReference type="InterPro" id="IPR014729">
    <property type="entry name" value="Rossmann-like_a/b/a_fold"/>
</dbReference>
<keyword evidence="3 8" id="KW-0067">ATP-binding</keyword>
<dbReference type="PANTHER" id="PTHR11766">
    <property type="entry name" value="TYROSYL-TRNA SYNTHETASE"/>
    <property type="match status" value="1"/>
</dbReference>
<dbReference type="SUPFAM" id="SSF55174">
    <property type="entry name" value="Alpha-L RNA-binding motif"/>
    <property type="match status" value="1"/>
</dbReference>
<dbReference type="EC" id="6.1.1.1" evidence="8"/>
<dbReference type="InterPro" id="IPR002305">
    <property type="entry name" value="aa-tRNA-synth_Ic"/>
</dbReference>
<dbReference type="Gene3D" id="1.10.240.10">
    <property type="entry name" value="Tyrosyl-Transfer RNA Synthetase"/>
    <property type="match status" value="1"/>
</dbReference>
<protein>
    <recommendedName>
        <fullName evidence="8">Tyrosine--tRNA ligase</fullName>
        <ecNumber evidence="8">6.1.1.1</ecNumber>
    </recommendedName>
    <alternativeName>
        <fullName evidence="8">Tyrosyl-tRNA synthetase</fullName>
        <shortName evidence="8">TyrRS</shortName>
    </alternativeName>
</protein>
<dbReference type="HAMAP" id="MF_02006">
    <property type="entry name" value="Tyr_tRNA_synth_type1"/>
    <property type="match status" value="1"/>
</dbReference>
<proteinExistence type="inferred from homology"/>
<dbReference type="InterPro" id="IPR024088">
    <property type="entry name" value="Tyr-tRNA-ligase_bac-type"/>
</dbReference>
<dbReference type="SUPFAM" id="SSF52374">
    <property type="entry name" value="Nucleotidylyl transferase"/>
    <property type="match status" value="1"/>
</dbReference>
<comment type="caution">
    <text evidence="10">The sequence shown here is derived from an EMBL/GenBank/DDBJ whole genome shotgun (WGS) entry which is preliminary data.</text>
</comment>
<dbReference type="Gene3D" id="3.40.50.620">
    <property type="entry name" value="HUPs"/>
    <property type="match status" value="1"/>
</dbReference>
<evidence type="ECO:0000313" key="10">
    <source>
        <dbReference type="EMBL" id="MFC5455400.1"/>
    </source>
</evidence>
<accession>A0ABW0KQ13</accession>
<dbReference type="InterPro" id="IPR024107">
    <property type="entry name" value="Tyr-tRNA-ligase_bac_1"/>
</dbReference>
<keyword evidence="11" id="KW-1185">Reference proteome</keyword>
<evidence type="ECO:0000256" key="4">
    <source>
        <dbReference type="ARBA" id="ARBA00022884"/>
    </source>
</evidence>
<sequence length="420" mass="45772">MPTTDLIADLEWRGLLKQCSDLEALKEALKTQQTFYCGFDPTADSLHIGNLLPLMALRRVQEHGHKAIAIVGGGTGLIGDPSGKANERTLNTPETVAAFVKRIEVQIRSILVPEQTIIENNADWLCKLSAIELLRDVGKNFTIAWMLAKDSVSSRLETGISYTEFTYMILQSYDFVVLNERHGCTVQIGGSDQWGNMTAGIDLVRKMRGQQTHVVTFPLITTSSGKKFGKSEAGAIWMDPKKTSPYAFYQFWVNSEDPDVPRFLRQFTLLSHEEIEAIEAEHNANPGQRSGHKRLAAEVTRMVHGEEELQKVILASQALFGGADLASADVDTLIEATASAPSTTVDLAAIPGIADLLVTLGLATSKGDAGRLMKGGGFYINNVQVPAGEVPVLTAEHFLDGKLCILRKGKKSYATVRAGM</sequence>
<comment type="catalytic activity">
    <reaction evidence="7 8">
        <text>tRNA(Tyr) + L-tyrosine + ATP = L-tyrosyl-tRNA(Tyr) + AMP + diphosphate + H(+)</text>
        <dbReference type="Rhea" id="RHEA:10220"/>
        <dbReference type="Rhea" id="RHEA-COMP:9706"/>
        <dbReference type="Rhea" id="RHEA-COMP:9707"/>
        <dbReference type="ChEBI" id="CHEBI:15378"/>
        <dbReference type="ChEBI" id="CHEBI:30616"/>
        <dbReference type="ChEBI" id="CHEBI:33019"/>
        <dbReference type="ChEBI" id="CHEBI:58315"/>
        <dbReference type="ChEBI" id="CHEBI:78442"/>
        <dbReference type="ChEBI" id="CHEBI:78536"/>
        <dbReference type="ChEBI" id="CHEBI:456215"/>
        <dbReference type="EC" id="6.1.1.1"/>
    </reaction>
</comment>
<feature type="short sequence motif" description="'KMSKS' region" evidence="8">
    <location>
        <begin position="227"/>
        <end position="231"/>
    </location>
</feature>
<dbReference type="NCBIfam" id="TIGR00234">
    <property type="entry name" value="tyrS"/>
    <property type="match status" value="1"/>
</dbReference>
<comment type="subunit">
    <text evidence="8">Homodimer.</text>
</comment>
<feature type="binding site" evidence="8">
    <location>
        <position position="171"/>
    </location>
    <ligand>
        <name>L-tyrosine</name>
        <dbReference type="ChEBI" id="CHEBI:58315"/>
    </ligand>
</feature>
<dbReference type="RefSeq" id="WP_377166443.1">
    <property type="nucleotide sequence ID" value="NZ_JBHSMQ010000003.1"/>
</dbReference>
<feature type="binding site" evidence="8">
    <location>
        <position position="36"/>
    </location>
    <ligand>
        <name>L-tyrosine</name>
        <dbReference type="ChEBI" id="CHEBI:58315"/>
    </ligand>
</feature>
<evidence type="ECO:0000256" key="2">
    <source>
        <dbReference type="ARBA" id="ARBA00022741"/>
    </source>
</evidence>
<dbReference type="Gene3D" id="3.10.290.10">
    <property type="entry name" value="RNA-binding S4 domain"/>
    <property type="match status" value="1"/>
</dbReference>
<dbReference type="InterPro" id="IPR002307">
    <property type="entry name" value="Tyr-tRNA-ligase"/>
</dbReference>
<keyword evidence="6 8" id="KW-0030">Aminoacyl-tRNA synthetase</keyword>
<dbReference type="PRINTS" id="PR01040">
    <property type="entry name" value="TRNASYNTHTYR"/>
</dbReference>
<evidence type="ECO:0000256" key="7">
    <source>
        <dbReference type="ARBA" id="ARBA00048248"/>
    </source>
</evidence>
<dbReference type="InterPro" id="IPR054608">
    <property type="entry name" value="SYY-like_C"/>
</dbReference>
<reference evidence="11" key="1">
    <citation type="journal article" date="2019" name="Int. J. Syst. Evol. Microbiol.">
        <title>The Global Catalogue of Microorganisms (GCM) 10K type strain sequencing project: providing services to taxonomists for standard genome sequencing and annotation.</title>
        <authorList>
            <consortium name="The Broad Institute Genomics Platform"/>
            <consortium name="The Broad Institute Genome Sequencing Center for Infectious Disease"/>
            <person name="Wu L."/>
            <person name="Ma J."/>
        </authorList>
    </citation>
    <scope>NUCLEOTIDE SEQUENCE [LARGE SCALE GENOMIC DNA]</scope>
    <source>
        <strain evidence="11">CGMCC 4.1469</strain>
    </source>
</reference>
<dbReference type="CDD" id="cd00805">
    <property type="entry name" value="TyrRS_core"/>
    <property type="match status" value="1"/>
</dbReference>
<organism evidence="10 11">
    <name type="scientific">Prosthecobacter fluviatilis</name>
    <dbReference type="NCBI Taxonomy" id="445931"/>
    <lineage>
        <taxon>Bacteria</taxon>
        <taxon>Pseudomonadati</taxon>
        <taxon>Verrucomicrobiota</taxon>
        <taxon>Verrucomicrobiia</taxon>
        <taxon>Verrucomicrobiales</taxon>
        <taxon>Verrucomicrobiaceae</taxon>
        <taxon>Prosthecobacter</taxon>
    </lineage>
</organism>
<evidence type="ECO:0000256" key="6">
    <source>
        <dbReference type="ARBA" id="ARBA00023146"/>
    </source>
</evidence>
<comment type="function">
    <text evidence="8">Catalyzes the attachment of tyrosine to tRNA(Tyr) in a two-step reaction: tyrosine is first activated by ATP to form Tyr-AMP and then transferred to the acceptor end of tRNA(Tyr).</text>
</comment>
<evidence type="ECO:0000313" key="11">
    <source>
        <dbReference type="Proteomes" id="UP001596052"/>
    </source>
</evidence>
<keyword evidence="2 8" id="KW-0547">Nucleotide-binding</keyword>
<feature type="binding site" evidence="8">
    <location>
        <position position="230"/>
    </location>
    <ligand>
        <name>ATP</name>
        <dbReference type="ChEBI" id="CHEBI:30616"/>
    </ligand>
</feature>
<evidence type="ECO:0000256" key="8">
    <source>
        <dbReference type="HAMAP-Rule" id="MF_02006"/>
    </source>
</evidence>
<feature type="short sequence motif" description="'HIGH' region" evidence="8">
    <location>
        <begin position="41"/>
        <end position="50"/>
    </location>
</feature>
<feature type="binding site" evidence="8">
    <location>
        <position position="167"/>
    </location>
    <ligand>
        <name>L-tyrosine</name>
        <dbReference type="ChEBI" id="CHEBI:58315"/>
    </ligand>
</feature>
<keyword evidence="5 8" id="KW-0648">Protein biosynthesis</keyword>
<name>A0ABW0KQ13_9BACT</name>
<dbReference type="InterPro" id="IPR001412">
    <property type="entry name" value="aa-tRNA-synth_I_CS"/>
</dbReference>
<dbReference type="Proteomes" id="UP001596052">
    <property type="component" value="Unassembled WGS sequence"/>
</dbReference>